<evidence type="ECO:0000256" key="1">
    <source>
        <dbReference type="SAM" id="MobiDB-lite"/>
    </source>
</evidence>
<keyword evidence="3" id="KW-1185">Reference proteome</keyword>
<gene>
    <name evidence="2" type="ORF">NP493_1504g00013</name>
</gene>
<protein>
    <submittedName>
        <fullName evidence="2">Uncharacterized protein</fullName>
    </submittedName>
</protein>
<feature type="compositionally biased region" description="Basic and acidic residues" evidence="1">
    <location>
        <begin position="133"/>
        <end position="158"/>
    </location>
</feature>
<dbReference type="EMBL" id="JAODUO010001503">
    <property type="protein sequence ID" value="KAK2162735.1"/>
    <property type="molecule type" value="Genomic_DNA"/>
</dbReference>
<proteinExistence type="predicted"/>
<evidence type="ECO:0000313" key="2">
    <source>
        <dbReference type="EMBL" id="KAK2162735.1"/>
    </source>
</evidence>
<feature type="region of interest" description="Disordered" evidence="1">
    <location>
        <begin position="102"/>
        <end position="158"/>
    </location>
</feature>
<accession>A0AAD9K2H1</accession>
<evidence type="ECO:0000313" key="3">
    <source>
        <dbReference type="Proteomes" id="UP001209878"/>
    </source>
</evidence>
<reference evidence="2" key="1">
    <citation type="journal article" date="2023" name="Mol. Biol. Evol.">
        <title>Third-Generation Sequencing Reveals the Adaptive Role of the Epigenome in Three Deep-Sea Polychaetes.</title>
        <authorList>
            <person name="Perez M."/>
            <person name="Aroh O."/>
            <person name="Sun Y."/>
            <person name="Lan Y."/>
            <person name="Juniper S.K."/>
            <person name="Young C.R."/>
            <person name="Angers B."/>
            <person name="Qian P.Y."/>
        </authorList>
    </citation>
    <scope>NUCLEOTIDE SEQUENCE</scope>
    <source>
        <strain evidence="2">R07B-5</strain>
    </source>
</reference>
<sequence>MLDVMLSVLQSLANDFQRATNRPTTVKDIALLNTTMRDLLEILDTACNIRPPSKDVTDITPSWLSNGTALPNLSNAHVCCMFRMLTNRSDEWVRPAARSRVHRAVSGSPAMSEAKPVPLYSISQGSGRSAARTADDAPRPPTMDRRDNHSLNCKDHRR</sequence>
<comment type="caution">
    <text evidence="2">The sequence shown here is derived from an EMBL/GenBank/DDBJ whole genome shotgun (WGS) entry which is preliminary data.</text>
</comment>
<dbReference type="Proteomes" id="UP001209878">
    <property type="component" value="Unassembled WGS sequence"/>
</dbReference>
<dbReference type="AlphaFoldDB" id="A0AAD9K2H1"/>
<name>A0AAD9K2H1_RIDPI</name>
<organism evidence="2 3">
    <name type="scientific">Ridgeia piscesae</name>
    <name type="common">Tubeworm</name>
    <dbReference type="NCBI Taxonomy" id="27915"/>
    <lineage>
        <taxon>Eukaryota</taxon>
        <taxon>Metazoa</taxon>
        <taxon>Spiralia</taxon>
        <taxon>Lophotrochozoa</taxon>
        <taxon>Annelida</taxon>
        <taxon>Polychaeta</taxon>
        <taxon>Sedentaria</taxon>
        <taxon>Canalipalpata</taxon>
        <taxon>Sabellida</taxon>
        <taxon>Siboglinidae</taxon>
        <taxon>Ridgeia</taxon>
    </lineage>
</organism>